<gene>
    <name evidence="5 6" type="primary">LOC115211712</name>
</gene>
<evidence type="ECO:0000313" key="5">
    <source>
        <dbReference type="RefSeq" id="XP_029636227.1"/>
    </source>
</evidence>
<dbReference type="Proteomes" id="UP000515154">
    <property type="component" value="Linkage group LG5"/>
</dbReference>
<evidence type="ECO:0000256" key="3">
    <source>
        <dbReference type="SAM" id="MobiDB-lite"/>
    </source>
</evidence>
<name>A0A6P7SD15_9MOLL</name>
<evidence type="ECO:0000256" key="1">
    <source>
        <dbReference type="ARBA" id="ARBA00004123"/>
    </source>
</evidence>
<dbReference type="RefSeq" id="XP_029636228.1">
    <property type="nucleotide sequence ID" value="XM_029780368.2"/>
</dbReference>
<feature type="region of interest" description="Disordered" evidence="3">
    <location>
        <begin position="97"/>
        <end position="124"/>
    </location>
</feature>
<keyword evidence="4" id="KW-1185">Reference proteome</keyword>
<dbReference type="InterPro" id="IPR003889">
    <property type="entry name" value="FYrich_C"/>
</dbReference>
<dbReference type="GO" id="GO:0005634">
    <property type="term" value="C:nucleus"/>
    <property type="evidence" value="ECO:0007669"/>
    <property type="project" value="UniProtKB-SubCell"/>
</dbReference>
<dbReference type="AlphaFoldDB" id="A0A6P7SD15"/>
<proteinExistence type="predicted"/>
<reference evidence="5 6" key="1">
    <citation type="submission" date="2025-08" db="UniProtKB">
        <authorList>
            <consortium name="RefSeq"/>
        </authorList>
    </citation>
    <scope>IDENTIFICATION</scope>
</reference>
<comment type="subcellular location">
    <subcellularLocation>
        <location evidence="1">Nucleus</location>
    </subcellularLocation>
</comment>
<dbReference type="InterPro" id="IPR040092">
    <property type="entry name" value="TBRG1"/>
</dbReference>
<dbReference type="Gene3D" id="3.30.160.360">
    <property type="match status" value="1"/>
</dbReference>
<dbReference type="SMART" id="SM00542">
    <property type="entry name" value="FYRC"/>
    <property type="match status" value="1"/>
</dbReference>
<dbReference type="PROSITE" id="PS51543">
    <property type="entry name" value="FYRC"/>
    <property type="match status" value="1"/>
</dbReference>
<dbReference type="RefSeq" id="XP_029636227.1">
    <property type="nucleotide sequence ID" value="XM_029780367.2"/>
</dbReference>
<evidence type="ECO:0000313" key="4">
    <source>
        <dbReference type="Proteomes" id="UP000515154"/>
    </source>
</evidence>
<dbReference type="KEGG" id="osn:115211712"/>
<keyword evidence="2" id="KW-0539">Nucleus</keyword>
<dbReference type="PROSITE" id="PS51542">
    <property type="entry name" value="FYRN"/>
    <property type="match status" value="1"/>
</dbReference>
<dbReference type="GO" id="GO:0051726">
    <property type="term" value="P:regulation of cell cycle"/>
    <property type="evidence" value="ECO:0007669"/>
    <property type="project" value="TreeGrafter"/>
</dbReference>
<dbReference type="InterPro" id="IPR003888">
    <property type="entry name" value="FYrich_N"/>
</dbReference>
<dbReference type="PANTHER" id="PTHR22715:SF0">
    <property type="entry name" value="TRANSFORMING GROWTH FACTOR BETA REGULATOR 1"/>
    <property type="match status" value="1"/>
</dbReference>
<sequence>MAPDQGSREYYFRKWKKMKKDIKDTIFVNAAICDEVVRIEEKVLQVKEERRFLLHKLLQFQSMTDPALANVKMPVTTTTTTTTTYPTILKVPTAVPTPQQAPAEPSAAPAVPAKPKVKKKLTERKKTVTELLEEKSKPKKAKTQASSKKIVPPIPLDPLGRPVFPLSIGDLTIHSLGEIVPDRPNFHTEEHIYPIGFCSTRLYVSTRHPDQKCLYTCSISDGGNGPLFEISADDQKQILCHRDPSECHSKLLQLINQSRGYDLVATHGAGPEFFGLSHPIVQNLIQSCPGARKCSLYKWIKFEVSKTENICSSITTEDDPTISVEALRSLQSVSQGSKFQT</sequence>
<protein>
    <submittedName>
        <fullName evidence="5 6">Transforming growth factor beta regulator 1</fullName>
    </submittedName>
</protein>
<dbReference type="PANTHER" id="PTHR22715">
    <property type="entry name" value="TRANSFORMING GROWTH FACTOR BETA REGULATED GENE 1"/>
    <property type="match status" value="1"/>
</dbReference>
<feature type="compositionally biased region" description="Low complexity" evidence="3">
    <location>
        <begin position="97"/>
        <end position="114"/>
    </location>
</feature>
<evidence type="ECO:0000313" key="6">
    <source>
        <dbReference type="RefSeq" id="XP_029636228.1"/>
    </source>
</evidence>
<organism evidence="4 5">
    <name type="scientific">Octopus sinensis</name>
    <name type="common">East Asian common octopus</name>
    <dbReference type="NCBI Taxonomy" id="2607531"/>
    <lineage>
        <taxon>Eukaryota</taxon>
        <taxon>Metazoa</taxon>
        <taxon>Spiralia</taxon>
        <taxon>Lophotrochozoa</taxon>
        <taxon>Mollusca</taxon>
        <taxon>Cephalopoda</taxon>
        <taxon>Coleoidea</taxon>
        <taxon>Octopodiformes</taxon>
        <taxon>Octopoda</taxon>
        <taxon>Incirrata</taxon>
        <taxon>Octopodidae</taxon>
        <taxon>Octopus</taxon>
    </lineage>
</organism>
<dbReference type="Pfam" id="PF05964">
    <property type="entry name" value="FYRN"/>
    <property type="match status" value="1"/>
</dbReference>
<dbReference type="Pfam" id="PF05965">
    <property type="entry name" value="FYRC"/>
    <property type="match status" value="1"/>
</dbReference>
<dbReference type="SMART" id="SM00541">
    <property type="entry name" value="FYRN"/>
    <property type="match status" value="1"/>
</dbReference>
<accession>A0A6P7SD15</accession>
<evidence type="ECO:0000256" key="2">
    <source>
        <dbReference type="ARBA" id="ARBA00023242"/>
    </source>
</evidence>